<dbReference type="AlphaFoldDB" id="A0A090WQR4"/>
<reference evidence="1 2" key="1">
    <citation type="journal article" date="2014" name="Genome Announc.">
        <title>Draft Genome Sequences of Marine Flavobacterium Algibacter lectus Strains SS8 and NR4.</title>
        <authorList>
            <person name="Takatani N."/>
            <person name="Nakanishi M."/>
            <person name="Meirelles P."/>
            <person name="Mino S."/>
            <person name="Suda W."/>
            <person name="Oshima K."/>
            <person name="Hattori M."/>
            <person name="Ohkuma M."/>
            <person name="Hosokawa M."/>
            <person name="Miyashita K."/>
            <person name="Thompson F.L."/>
            <person name="Niwa A."/>
            <person name="Sawabe T."/>
            <person name="Sawabe T."/>
        </authorList>
    </citation>
    <scope>NUCLEOTIDE SEQUENCE [LARGE SCALE GENOMIC DNA]</scope>
    <source>
        <strain evidence="2">JCM19274</strain>
    </source>
</reference>
<organism evidence="1 2">
    <name type="scientific">Algibacter lectus</name>
    <dbReference type="NCBI Taxonomy" id="221126"/>
    <lineage>
        <taxon>Bacteria</taxon>
        <taxon>Pseudomonadati</taxon>
        <taxon>Bacteroidota</taxon>
        <taxon>Flavobacteriia</taxon>
        <taxon>Flavobacteriales</taxon>
        <taxon>Flavobacteriaceae</taxon>
        <taxon>Algibacter</taxon>
    </lineage>
</organism>
<evidence type="ECO:0000313" key="2">
    <source>
        <dbReference type="Proteomes" id="UP000029643"/>
    </source>
</evidence>
<gene>
    <name evidence="1" type="ORF">JCM19274_5447</name>
</gene>
<accession>A0A090WQR4</accession>
<dbReference type="Proteomes" id="UP000029643">
    <property type="component" value="Unassembled WGS sequence"/>
</dbReference>
<proteinExistence type="predicted"/>
<dbReference type="EMBL" id="BBNU01000001">
    <property type="protein sequence ID" value="GAL77734.1"/>
    <property type="molecule type" value="Genomic_DNA"/>
</dbReference>
<comment type="caution">
    <text evidence="1">The sequence shown here is derived from an EMBL/GenBank/DDBJ whole genome shotgun (WGS) entry which is preliminary data.</text>
</comment>
<evidence type="ECO:0000313" key="1">
    <source>
        <dbReference type="EMBL" id="GAL77734.1"/>
    </source>
</evidence>
<protein>
    <submittedName>
        <fullName evidence="1">Uncharacterized protein</fullName>
    </submittedName>
</protein>
<sequence>MKKVISLIYLLGVFQSLTAQNKTEIKQKLDSLANVYKEYRLNNQLQKKTI</sequence>
<name>A0A090WQR4_9FLAO</name>